<evidence type="ECO:0000256" key="1">
    <source>
        <dbReference type="SAM" id="SignalP"/>
    </source>
</evidence>
<evidence type="ECO:0000313" key="3">
    <source>
        <dbReference type="Proteomes" id="UP000237662"/>
    </source>
</evidence>
<protein>
    <submittedName>
        <fullName evidence="2">Uncharacterized protein</fullName>
    </submittedName>
</protein>
<name>A0A2S6IB76_9BACT</name>
<keyword evidence="3" id="KW-1185">Reference proteome</keyword>
<feature type="chain" id="PRO_5015422576" evidence="1">
    <location>
        <begin position="20"/>
        <end position="182"/>
    </location>
</feature>
<dbReference type="OrthoDB" id="793442at2"/>
<dbReference type="AlphaFoldDB" id="A0A2S6IB76"/>
<dbReference type="RefSeq" id="WP_146088756.1">
    <property type="nucleotide sequence ID" value="NZ_PTJC01000005.1"/>
</dbReference>
<feature type="signal peptide" evidence="1">
    <location>
        <begin position="1"/>
        <end position="19"/>
    </location>
</feature>
<keyword evidence="1" id="KW-0732">Signal</keyword>
<comment type="caution">
    <text evidence="2">The sequence shown here is derived from an EMBL/GenBank/DDBJ whole genome shotgun (WGS) entry which is preliminary data.</text>
</comment>
<gene>
    <name evidence="2" type="ORF">CLV84_1706</name>
</gene>
<reference evidence="2 3" key="1">
    <citation type="submission" date="2018-02" db="EMBL/GenBank/DDBJ databases">
        <title>Genomic Encyclopedia of Archaeal and Bacterial Type Strains, Phase II (KMG-II): from individual species to whole genera.</title>
        <authorList>
            <person name="Goeker M."/>
        </authorList>
    </citation>
    <scope>NUCLEOTIDE SEQUENCE [LARGE SCALE GENOMIC DNA]</scope>
    <source>
        <strain evidence="2 3">DSM 29526</strain>
    </source>
</reference>
<evidence type="ECO:0000313" key="2">
    <source>
        <dbReference type="EMBL" id="PPK88735.1"/>
    </source>
</evidence>
<accession>A0A2S6IB76</accession>
<dbReference type="Proteomes" id="UP000237662">
    <property type="component" value="Unassembled WGS sequence"/>
</dbReference>
<proteinExistence type="predicted"/>
<sequence length="182" mass="20515">MKNLLLTAFAVFLTSFAMAQDSDVYASVDVDKPDRDPVLSTAKATRVTTDNGELSDEDYKLMEYVYFLQDSPAKKNAGRRKQAANYLGWWINRSAEIDLTLEDKMPFLQYGESVPMFMAGYLEFVVAHPVPNVDKANLAGIRSVIAYYKDNKEALGSDELLEKLVELDEEGRLPAYIKRKLG</sequence>
<organism evidence="2 3">
    <name type="scientific">Neolewinella xylanilytica</name>
    <dbReference type="NCBI Taxonomy" id="1514080"/>
    <lineage>
        <taxon>Bacteria</taxon>
        <taxon>Pseudomonadati</taxon>
        <taxon>Bacteroidota</taxon>
        <taxon>Saprospiria</taxon>
        <taxon>Saprospirales</taxon>
        <taxon>Lewinellaceae</taxon>
        <taxon>Neolewinella</taxon>
    </lineage>
</organism>
<dbReference type="EMBL" id="PTJC01000005">
    <property type="protein sequence ID" value="PPK88735.1"/>
    <property type="molecule type" value="Genomic_DNA"/>
</dbReference>